<comment type="caution">
    <text evidence="1">The sequence shown here is derived from an EMBL/GenBank/DDBJ whole genome shotgun (WGS) entry which is preliminary data.</text>
</comment>
<dbReference type="RefSeq" id="WP_155449650.1">
    <property type="nucleotide sequence ID" value="NZ_WNKT01000013.1"/>
</dbReference>
<protein>
    <submittedName>
        <fullName evidence="1">Uncharacterized protein</fullName>
    </submittedName>
</protein>
<dbReference type="EMBL" id="WNKT01000013">
    <property type="protein sequence ID" value="MTW21059.1"/>
    <property type="molecule type" value="Genomic_DNA"/>
</dbReference>
<evidence type="ECO:0000313" key="1">
    <source>
        <dbReference type="EMBL" id="MTW21059.1"/>
    </source>
</evidence>
<evidence type="ECO:0000313" key="2">
    <source>
        <dbReference type="Proteomes" id="UP000434044"/>
    </source>
</evidence>
<keyword evidence="2" id="KW-1185">Reference proteome</keyword>
<reference evidence="1 2" key="1">
    <citation type="submission" date="2019-11" db="EMBL/GenBank/DDBJ databases">
        <title>Whole-genome sequence of the anaerobic purple sulfur bacterium Allochromatium palmeri DSM 15591.</title>
        <authorList>
            <person name="Kyndt J.A."/>
            <person name="Meyer T.E."/>
        </authorList>
    </citation>
    <scope>NUCLEOTIDE SEQUENCE [LARGE SCALE GENOMIC DNA]</scope>
    <source>
        <strain evidence="1 2">DSM 15591</strain>
    </source>
</reference>
<proteinExistence type="predicted"/>
<accession>A0A6N8EDS5</accession>
<sequence length="64" mass="7064">MHAKPLRIDLLRPRALERGAIGIGLAENPFEMTRIEALHPSRGLTAHSIEISLFLTTSTMRNAA</sequence>
<organism evidence="1 2">
    <name type="scientific">Allochromatium palmeri</name>
    <dbReference type="NCBI Taxonomy" id="231048"/>
    <lineage>
        <taxon>Bacteria</taxon>
        <taxon>Pseudomonadati</taxon>
        <taxon>Pseudomonadota</taxon>
        <taxon>Gammaproteobacteria</taxon>
        <taxon>Chromatiales</taxon>
        <taxon>Chromatiaceae</taxon>
        <taxon>Allochromatium</taxon>
    </lineage>
</organism>
<name>A0A6N8EDS5_9GAMM</name>
<gene>
    <name evidence="1" type="ORF">GJ668_08095</name>
</gene>
<dbReference type="Proteomes" id="UP000434044">
    <property type="component" value="Unassembled WGS sequence"/>
</dbReference>
<dbReference type="AlphaFoldDB" id="A0A6N8EDS5"/>